<organism evidence="1 2">
    <name type="scientific">Strongylus vulgaris</name>
    <name type="common">Blood worm</name>
    <dbReference type="NCBI Taxonomy" id="40348"/>
    <lineage>
        <taxon>Eukaryota</taxon>
        <taxon>Metazoa</taxon>
        <taxon>Ecdysozoa</taxon>
        <taxon>Nematoda</taxon>
        <taxon>Chromadorea</taxon>
        <taxon>Rhabditida</taxon>
        <taxon>Rhabditina</taxon>
        <taxon>Rhabditomorpha</taxon>
        <taxon>Strongyloidea</taxon>
        <taxon>Strongylidae</taxon>
        <taxon>Strongylus</taxon>
    </lineage>
</organism>
<sequence>MEELFANSFVQSLIDPNLVQSTKMKCRERKLAFRRRAIFCTSTKFLSQQHSLVTRCLCERLRLDALCQMQYDRLGPTSPNQDQSAWNEWRDAHLISLLTI</sequence>
<dbReference type="OrthoDB" id="5791138at2759"/>
<dbReference type="AlphaFoldDB" id="A0A3P7M373"/>
<evidence type="ECO:0000313" key="2">
    <source>
        <dbReference type="Proteomes" id="UP000270094"/>
    </source>
</evidence>
<name>A0A3P7M373_STRVU</name>
<protein>
    <submittedName>
        <fullName evidence="1">Uncharacterized protein</fullName>
    </submittedName>
</protein>
<evidence type="ECO:0000313" key="1">
    <source>
        <dbReference type="EMBL" id="VDM85722.1"/>
    </source>
</evidence>
<accession>A0A3P7M373</accession>
<gene>
    <name evidence="1" type="ORF">SVUK_LOCUS20720</name>
</gene>
<feature type="non-terminal residue" evidence="1">
    <location>
        <position position="100"/>
    </location>
</feature>
<dbReference type="Proteomes" id="UP000270094">
    <property type="component" value="Unassembled WGS sequence"/>
</dbReference>
<keyword evidence="2" id="KW-1185">Reference proteome</keyword>
<proteinExistence type="predicted"/>
<reference evidence="1 2" key="1">
    <citation type="submission" date="2018-11" db="EMBL/GenBank/DDBJ databases">
        <authorList>
            <consortium name="Pathogen Informatics"/>
        </authorList>
    </citation>
    <scope>NUCLEOTIDE SEQUENCE [LARGE SCALE GENOMIC DNA]</scope>
</reference>
<dbReference type="EMBL" id="UYYB01144318">
    <property type="protein sequence ID" value="VDM85722.1"/>
    <property type="molecule type" value="Genomic_DNA"/>
</dbReference>